<dbReference type="AlphaFoldDB" id="A0AAV7RDM7"/>
<dbReference type="EMBL" id="JANPWB010000009">
    <property type="protein sequence ID" value="KAJ1149516.1"/>
    <property type="molecule type" value="Genomic_DNA"/>
</dbReference>
<reference evidence="2" key="1">
    <citation type="journal article" date="2022" name="bioRxiv">
        <title>Sequencing and chromosome-scale assembly of the giantPleurodeles waltlgenome.</title>
        <authorList>
            <person name="Brown T."/>
            <person name="Elewa A."/>
            <person name="Iarovenko S."/>
            <person name="Subramanian E."/>
            <person name="Araus A.J."/>
            <person name="Petzold A."/>
            <person name="Susuki M."/>
            <person name="Suzuki K.-i.T."/>
            <person name="Hayashi T."/>
            <person name="Toyoda A."/>
            <person name="Oliveira C."/>
            <person name="Osipova E."/>
            <person name="Leigh N.D."/>
            <person name="Simon A."/>
            <person name="Yun M.H."/>
        </authorList>
    </citation>
    <scope>NUCLEOTIDE SEQUENCE</scope>
    <source>
        <strain evidence="2">20211129_DDA</strain>
        <tissue evidence="2">Liver</tissue>
    </source>
</reference>
<name>A0AAV7RDM7_PLEWA</name>
<proteinExistence type="predicted"/>
<feature type="region of interest" description="Disordered" evidence="1">
    <location>
        <begin position="37"/>
        <end position="65"/>
    </location>
</feature>
<evidence type="ECO:0000256" key="1">
    <source>
        <dbReference type="SAM" id="MobiDB-lite"/>
    </source>
</evidence>
<evidence type="ECO:0000313" key="3">
    <source>
        <dbReference type="Proteomes" id="UP001066276"/>
    </source>
</evidence>
<accession>A0AAV7RDM7</accession>
<keyword evidence="3" id="KW-1185">Reference proteome</keyword>
<organism evidence="2 3">
    <name type="scientific">Pleurodeles waltl</name>
    <name type="common">Iberian ribbed newt</name>
    <dbReference type="NCBI Taxonomy" id="8319"/>
    <lineage>
        <taxon>Eukaryota</taxon>
        <taxon>Metazoa</taxon>
        <taxon>Chordata</taxon>
        <taxon>Craniata</taxon>
        <taxon>Vertebrata</taxon>
        <taxon>Euteleostomi</taxon>
        <taxon>Amphibia</taxon>
        <taxon>Batrachia</taxon>
        <taxon>Caudata</taxon>
        <taxon>Salamandroidea</taxon>
        <taxon>Salamandridae</taxon>
        <taxon>Pleurodelinae</taxon>
        <taxon>Pleurodeles</taxon>
    </lineage>
</organism>
<protein>
    <submittedName>
        <fullName evidence="2">Uncharacterized protein</fullName>
    </submittedName>
</protein>
<comment type="caution">
    <text evidence="2">The sequence shown here is derived from an EMBL/GenBank/DDBJ whole genome shotgun (WGS) entry which is preliminary data.</text>
</comment>
<sequence length="92" mass="9800">MKLTRGLSLPSSQAHGMVRATASLSLQGEKLCSAGSTSGVTRAAPFPPARPSFTGPRQRSTRGIFSPRGVLHMQRYCRAGTLTSHRDPCCLS</sequence>
<dbReference type="Proteomes" id="UP001066276">
    <property type="component" value="Chromosome 5"/>
</dbReference>
<gene>
    <name evidence="2" type="ORF">NDU88_002323</name>
</gene>
<evidence type="ECO:0000313" key="2">
    <source>
        <dbReference type="EMBL" id="KAJ1149516.1"/>
    </source>
</evidence>